<protein>
    <submittedName>
        <fullName evidence="1">Uncharacterized protein</fullName>
    </submittedName>
</protein>
<name>A0ACC0B8V6_CATRO</name>
<evidence type="ECO:0000313" key="1">
    <source>
        <dbReference type="EMBL" id="KAI5669059.1"/>
    </source>
</evidence>
<accession>A0ACC0B8V6</accession>
<reference evidence="2" key="1">
    <citation type="journal article" date="2023" name="Nat. Plants">
        <title>Single-cell RNA sequencing provides a high-resolution roadmap for understanding the multicellular compartmentation of specialized metabolism.</title>
        <authorList>
            <person name="Sun S."/>
            <person name="Shen X."/>
            <person name="Li Y."/>
            <person name="Li Y."/>
            <person name="Wang S."/>
            <person name="Li R."/>
            <person name="Zhang H."/>
            <person name="Shen G."/>
            <person name="Guo B."/>
            <person name="Wei J."/>
            <person name="Xu J."/>
            <person name="St-Pierre B."/>
            <person name="Chen S."/>
            <person name="Sun C."/>
        </authorList>
    </citation>
    <scope>NUCLEOTIDE SEQUENCE [LARGE SCALE GENOMIC DNA]</scope>
</reference>
<comment type="caution">
    <text evidence="1">The sequence shown here is derived from an EMBL/GenBank/DDBJ whole genome shotgun (WGS) entry which is preliminary data.</text>
</comment>
<gene>
    <name evidence="1" type="ORF">M9H77_18912</name>
</gene>
<dbReference type="EMBL" id="CM044704">
    <property type="protein sequence ID" value="KAI5669059.1"/>
    <property type="molecule type" value="Genomic_DNA"/>
</dbReference>
<organism evidence="1 2">
    <name type="scientific">Catharanthus roseus</name>
    <name type="common">Madagascar periwinkle</name>
    <name type="synonym">Vinca rosea</name>
    <dbReference type="NCBI Taxonomy" id="4058"/>
    <lineage>
        <taxon>Eukaryota</taxon>
        <taxon>Viridiplantae</taxon>
        <taxon>Streptophyta</taxon>
        <taxon>Embryophyta</taxon>
        <taxon>Tracheophyta</taxon>
        <taxon>Spermatophyta</taxon>
        <taxon>Magnoliopsida</taxon>
        <taxon>eudicotyledons</taxon>
        <taxon>Gunneridae</taxon>
        <taxon>Pentapetalae</taxon>
        <taxon>asterids</taxon>
        <taxon>lamiids</taxon>
        <taxon>Gentianales</taxon>
        <taxon>Apocynaceae</taxon>
        <taxon>Rauvolfioideae</taxon>
        <taxon>Vinceae</taxon>
        <taxon>Catharanthinae</taxon>
        <taxon>Catharanthus</taxon>
    </lineage>
</organism>
<sequence length="136" mass="15443">MNRIDCEPLASRPVKTQFEIDVDRTRADSLSNRAKLELPQAWLVSLSSSPMAHRLSPLVANSSFSFLFKLHQTLKRRAVAAHNFGILPGIVINNFPPWAVLLVGNIHLSHVPKSMSWVIEMKPTMSFESKLEHWEE</sequence>
<dbReference type="Proteomes" id="UP001060085">
    <property type="component" value="Linkage Group LG04"/>
</dbReference>
<keyword evidence="2" id="KW-1185">Reference proteome</keyword>
<evidence type="ECO:0000313" key="2">
    <source>
        <dbReference type="Proteomes" id="UP001060085"/>
    </source>
</evidence>
<proteinExistence type="predicted"/>